<organism evidence="1">
    <name type="scientific">viral metagenome</name>
    <dbReference type="NCBI Taxonomy" id="1070528"/>
    <lineage>
        <taxon>unclassified sequences</taxon>
        <taxon>metagenomes</taxon>
        <taxon>organismal metagenomes</taxon>
    </lineage>
</organism>
<proteinExistence type="predicted"/>
<sequence>MEKMDLDINNYKLEDLLKLFHMNYDFNEDDLKFAKKIMLKTHPDKSKYDPKIFRFYKQAYDIVENIYIFKNKMNKKTENNVESYQTVLGDNKEESLLLDNFFRDNKHLTDNKKDFNKWFNEEFNRQKIDENEKGYSDWLKSDDGFITITSKSKKGMENELDEKKKKLQQIIVYNGIEELPIYSSYSGNLLGDPNEINNFSSTNIFSKFKYQDLKQAYEESIIPVTFNDYEKIPKYKSVNDYKQERDKPIETISEFEQKNIINNKNKIMDEKATKNAFYYSKQMEEYNKRRINFIGNLMRLKN</sequence>
<dbReference type="AlphaFoldDB" id="A0A6C0H6K0"/>
<evidence type="ECO:0008006" key="2">
    <source>
        <dbReference type="Google" id="ProtNLM"/>
    </source>
</evidence>
<protein>
    <recommendedName>
        <fullName evidence="2">J domain-containing protein</fullName>
    </recommendedName>
</protein>
<evidence type="ECO:0000313" key="1">
    <source>
        <dbReference type="EMBL" id="QHT75633.1"/>
    </source>
</evidence>
<name>A0A6C0H6K0_9ZZZZ</name>
<accession>A0A6C0H6K0</accession>
<reference evidence="1" key="1">
    <citation type="journal article" date="2020" name="Nature">
        <title>Giant virus diversity and host interactions through global metagenomics.</title>
        <authorList>
            <person name="Schulz F."/>
            <person name="Roux S."/>
            <person name="Paez-Espino D."/>
            <person name="Jungbluth S."/>
            <person name="Walsh D.A."/>
            <person name="Denef V.J."/>
            <person name="McMahon K.D."/>
            <person name="Konstantinidis K.T."/>
            <person name="Eloe-Fadrosh E.A."/>
            <person name="Kyrpides N.C."/>
            <person name="Woyke T."/>
        </authorList>
    </citation>
    <scope>NUCLEOTIDE SEQUENCE</scope>
    <source>
        <strain evidence="1">GVMAG-M-3300023179-71</strain>
    </source>
</reference>
<dbReference type="EMBL" id="MN739880">
    <property type="protein sequence ID" value="QHT75633.1"/>
    <property type="molecule type" value="Genomic_DNA"/>
</dbReference>